<keyword evidence="2" id="KW-0813">Transport</keyword>
<dbReference type="InterPro" id="IPR005821">
    <property type="entry name" value="Ion_trans_dom"/>
</dbReference>
<evidence type="ECO:0000313" key="19">
    <source>
        <dbReference type="EMBL" id="KAK3250165.1"/>
    </source>
</evidence>
<keyword evidence="5" id="KW-0107">Calcium channel</keyword>
<feature type="transmembrane region" description="Helical" evidence="17">
    <location>
        <begin position="290"/>
        <end position="314"/>
    </location>
</feature>
<dbReference type="FunFam" id="1.10.287.70:FF:000093">
    <property type="entry name" value="Calcium channel subunit Cch1"/>
    <property type="match status" value="1"/>
</dbReference>
<feature type="non-terminal residue" evidence="19">
    <location>
        <position position="1"/>
    </location>
</feature>
<evidence type="ECO:0000256" key="1">
    <source>
        <dbReference type="ARBA" id="ARBA00004651"/>
    </source>
</evidence>
<comment type="caution">
    <text evidence="19">The sequence shown here is derived from an EMBL/GenBank/DDBJ whole genome shotgun (WGS) entry which is preliminary data.</text>
</comment>
<feature type="transmembrane region" description="Helical" evidence="17">
    <location>
        <begin position="86"/>
        <end position="104"/>
    </location>
</feature>
<comment type="similarity">
    <text evidence="14">Belongs to the calcium channel alpha-1 subunit (TC 1.A.1.11) family.</text>
</comment>
<feature type="transmembrane region" description="Helical" evidence="17">
    <location>
        <begin position="211"/>
        <end position="230"/>
    </location>
</feature>
<feature type="transmembrane region" description="Helical" evidence="17">
    <location>
        <begin position="6"/>
        <end position="25"/>
    </location>
</feature>
<evidence type="ECO:0000256" key="4">
    <source>
        <dbReference type="ARBA" id="ARBA00022568"/>
    </source>
</evidence>
<organism evidence="19 20">
    <name type="scientific">Cymbomonas tetramitiformis</name>
    <dbReference type="NCBI Taxonomy" id="36881"/>
    <lineage>
        <taxon>Eukaryota</taxon>
        <taxon>Viridiplantae</taxon>
        <taxon>Chlorophyta</taxon>
        <taxon>Pyramimonadophyceae</taxon>
        <taxon>Pyramimonadales</taxon>
        <taxon>Pyramimonadaceae</taxon>
        <taxon>Cymbomonas</taxon>
    </lineage>
</organism>
<dbReference type="SUPFAM" id="SSF81324">
    <property type="entry name" value="Voltage-gated potassium channels"/>
    <property type="match status" value="1"/>
</dbReference>
<keyword evidence="4" id="KW-0109">Calcium transport</keyword>
<evidence type="ECO:0000256" key="13">
    <source>
        <dbReference type="ARBA" id="ARBA00023303"/>
    </source>
</evidence>
<feature type="region of interest" description="Disordered" evidence="16">
    <location>
        <begin position="650"/>
        <end position="682"/>
    </location>
</feature>
<evidence type="ECO:0000256" key="10">
    <source>
        <dbReference type="ARBA" id="ARBA00023065"/>
    </source>
</evidence>
<keyword evidence="9 17" id="KW-1133">Transmembrane helix</keyword>
<dbReference type="Gene3D" id="1.20.120.350">
    <property type="entry name" value="Voltage-gated potassium channels. Chain C"/>
    <property type="match status" value="1"/>
</dbReference>
<proteinExistence type="inferred from homology"/>
<keyword evidence="10" id="KW-0406">Ion transport</keyword>
<keyword evidence="11 17" id="KW-0472">Membrane</keyword>
<keyword evidence="3" id="KW-1003">Cell membrane</keyword>
<sequence>YALYFIIVLIVMNSFFLNMIIGIVVDVSQELKELREFPGLGEVLKEWMLILRSIKNLRPKQKIQVPQNPFQHELYLIVNSAYFEQIIQVIIVANCFTMTLQFYQEPEGYSEGLESASLYFTFVFILEMVLKLVALQMKYFNDWWNLFDFFIVNSSLLEIILTYGAFVGQMPKMKFIQTFRVLRLVRVVRKMQGVGPLFQAMYTGTAKMLNVVFMMFIVIYVYGVAGVTIFGEVKHQTFITDNCNFSDFPSAMLALVRIATGESWNGIMSDLRVSEPECSEAAGNCGNEFAVLYIMSYVMLVQFILLNIIMAVVLEEYTTCQKEYVRVMNRDALLEFVELWMRFDGKAYGYAPVEDFYDIMTEMKYPIGLTCQPWPGYMFLPIAHKMQIPVYTVKFYTTRRARAGSSSSKDPGDWKSDTHVADCIQFEDVIEAMAARVYLTHAVMGIRPLSRRKSHVDYILNSIAVQRNKRLIKLNQSDRGLMRHFTETTARLTRNGSIATTPAEDDKVSPRQSVAKFMVLEARDIMVSDYLAKCIIDKVRAQSRLGKRSQVAEKAKPGTVKSADVGDIEMVLHDPPTGLGEEEVPQDVKLETMAHKNTVPMEKSDDWNQEIANPLRCTDALLETGEAADRSYEEREDVRSGLSITLAPEYEFSSSDDEQDPPFLPSDGLPARSSDMLSQLAKQMDQVTCSQLAEVVEQQRRNVR</sequence>
<name>A0AAE0F4L6_9CHLO</name>
<evidence type="ECO:0000256" key="12">
    <source>
        <dbReference type="ARBA" id="ARBA00023180"/>
    </source>
</evidence>
<evidence type="ECO:0000256" key="9">
    <source>
        <dbReference type="ARBA" id="ARBA00022989"/>
    </source>
</evidence>
<dbReference type="InterPro" id="IPR050599">
    <property type="entry name" value="VDCC_alpha-1_subunit"/>
</dbReference>
<accession>A0AAE0F4L6</accession>
<evidence type="ECO:0000259" key="18">
    <source>
        <dbReference type="Pfam" id="PF00520"/>
    </source>
</evidence>
<dbReference type="GO" id="GO:0005891">
    <property type="term" value="C:voltage-gated calcium channel complex"/>
    <property type="evidence" value="ECO:0007669"/>
    <property type="project" value="TreeGrafter"/>
</dbReference>
<dbReference type="Gene3D" id="1.10.287.70">
    <property type="match status" value="1"/>
</dbReference>
<dbReference type="Proteomes" id="UP001190700">
    <property type="component" value="Unassembled WGS sequence"/>
</dbReference>
<dbReference type="AlphaFoldDB" id="A0AAE0F4L6"/>
<dbReference type="Gene3D" id="1.10.238.10">
    <property type="entry name" value="EF-hand"/>
    <property type="match status" value="1"/>
</dbReference>
<evidence type="ECO:0000256" key="15">
    <source>
        <dbReference type="ARBA" id="ARBA00067459"/>
    </source>
</evidence>
<evidence type="ECO:0000313" key="20">
    <source>
        <dbReference type="Proteomes" id="UP001190700"/>
    </source>
</evidence>
<keyword evidence="13" id="KW-0407">Ion channel</keyword>
<dbReference type="InterPro" id="IPR027359">
    <property type="entry name" value="Volt_channel_dom_sf"/>
</dbReference>
<protein>
    <recommendedName>
        <fullName evidence="15">Calcium-channel protein CCH1</fullName>
    </recommendedName>
</protein>
<dbReference type="GO" id="GO:0098703">
    <property type="term" value="P:calcium ion import across plasma membrane"/>
    <property type="evidence" value="ECO:0007669"/>
    <property type="project" value="TreeGrafter"/>
</dbReference>
<keyword evidence="12" id="KW-0325">Glycoprotein</keyword>
<feature type="transmembrane region" description="Helical" evidence="17">
    <location>
        <begin position="146"/>
        <end position="166"/>
    </location>
</feature>
<feature type="domain" description="Ion transport" evidence="18">
    <location>
        <begin position="81"/>
        <end position="322"/>
    </location>
</feature>
<keyword evidence="8" id="KW-0851">Voltage-gated channel</keyword>
<gene>
    <name evidence="19" type="ORF">CYMTET_40447</name>
</gene>
<dbReference type="Pfam" id="PF00520">
    <property type="entry name" value="Ion_trans"/>
    <property type="match status" value="1"/>
</dbReference>
<dbReference type="GO" id="GO:0008331">
    <property type="term" value="F:high voltage-gated calcium channel activity"/>
    <property type="evidence" value="ECO:0007669"/>
    <property type="project" value="TreeGrafter"/>
</dbReference>
<evidence type="ECO:0000256" key="3">
    <source>
        <dbReference type="ARBA" id="ARBA00022475"/>
    </source>
</evidence>
<evidence type="ECO:0000256" key="8">
    <source>
        <dbReference type="ARBA" id="ARBA00022882"/>
    </source>
</evidence>
<keyword evidence="20" id="KW-1185">Reference proteome</keyword>
<dbReference type="EMBL" id="LGRX02026871">
    <property type="protein sequence ID" value="KAK3250165.1"/>
    <property type="molecule type" value="Genomic_DNA"/>
</dbReference>
<evidence type="ECO:0000256" key="14">
    <source>
        <dbReference type="ARBA" id="ARBA00061395"/>
    </source>
</evidence>
<dbReference type="PANTHER" id="PTHR45628:SF7">
    <property type="entry name" value="VOLTAGE-DEPENDENT CALCIUM CHANNEL TYPE A SUBUNIT ALPHA-1"/>
    <property type="match status" value="1"/>
</dbReference>
<evidence type="ECO:0000256" key="16">
    <source>
        <dbReference type="SAM" id="MobiDB-lite"/>
    </source>
</evidence>
<feature type="transmembrane region" description="Helical" evidence="17">
    <location>
        <begin position="116"/>
        <end position="134"/>
    </location>
</feature>
<evidence type="ECO:0000256" key="11">
    <source>
        <dbReference type="ARBA" id="ARBA00023136"/>
    </source>
</evidence>
<evidence type="ECO:0000256" key="17">
    <source>
        <dbReference type="SAM" id="Phobius"/>
    </source>
</evidence>
<dbReference type="PANTHER" id="PTHR45628">
    <property type="entry name" value="VOLTAGE-DEPENDENT CALCIUM CHANNEL TYPE A SUBUNIT ALPHA-1"/>
    <property type="match status" value="1"/>
</dbReference>
<keyword evidence="6 17" id="KW-0812">Transmembrane</keyword>
<keyword evidence="7" id="KW-0106">Calcium</keyword>
<evidence type="ECO:0000256" key="2">
    <source>
        <dbReference type="ARBA" id="ARBA00022448"/>
    </source>
</evidence>
<evidence type="ECO:0000256" key="5">
    <source>
        <dbReference type="ARBA" id="ARBA00022673"/>
    </source>
</evidence>
<evidence type="ECO:0000256" key="6">
    <source>
        <dbReference type="ARBA" id="ARBA00022692"/>
    </source>
</evidence>
<evidence type="ECO:0000256" key="7">
    <source>
        <dbReference type="ARBA" id="ARBA00022837"/>
    </source>
</evidence>
<comment type="subcellular location">
    <subcellularLocation>
        <location evidence="1">Cell membrane</location>
        <topology evidence="1">Multi-pass membrane protein</topology>
    </subcellularLocation>
</comment>
<reference evidence="19 20" key="1">
    <citation type="journal article" date="2015" name="Genome Biol. Evol.">
        <title>Comparative Genomics of a Bacterivorous Green Alga Reveals Evolutionary Causalities and Consequences of Phago-Mixotrophic Mode of Nutrition.</title>
        <authorList>
            <person name="Burns J.A."/>
            <person name="Paasch A."/>
            <person name="Narechania A."/>
            <person name="Kim E."/>
        </authorList>
    </citation>
    <scope>NUCLEOTIDE SEQUENCE [LARGE SCALE GENOMIC DNA]</scope>
    <source>
        <strain evidence="19 20">PLY_AMNH</strain>
    </source>
</reference>